<dbReference type="EnsemblPlants" id="ORUFI08G04380.1">
    <property type="protein sequence ID" value="ORUFI08G04380.1"/>
    <property type="gene ID" value="ORUFI08G04380"/>
</dbReference>
<protein>
    <submittedName>
        <fullName evidence="5">Uncharacterized protein</fullName>
    </submittedName>
</protein>
<proteinExistence type="predicted"/>
<feature type="compositionally biased region" description="Low complexity" evidence="1">
    <location>
        <begin position="34"/>
        <end position="43"/>
    </location>
</feature>
<dbReference type="HOGENOM" id="CLU_318173_0_0_1"/>
<name>A0A0E0QER6_ORYRU</name>
<dbReference type="STRING" id="4529.A0A0E0QER6"/>
<feature type="domain" description="DUF569" evidence="4">
    <location>
        <begin position="643"/>
        <end position="711"/>
    </location>
</feature>
<dbReference type="AlphaFoldDB" id="A0A0E0QER6"/>
<feature type="region of interest" description="Disordered" evidence="1">
    <location>
        <begin position="364"/>
        <end position="393"/>
    </location>
</feature>
<evidence type="ECO:0000259" key="3">
    <source>
        <dbReference type="Pfam" id="PF04601"/>
    </source>
</evidence>
<dbReference type="InterPro" id="IPR007679">
    <property type="entry name" value="DUF569"/>
</dbReference>
<dbReference type="SUPFAM" id="SSF50405">
    <property type="entry name" value="Actin-crosslinking proteins"/>
    <property type="match status" value="2"/>
</dbReference>
<dbReference type="InterPro" id="IPR008999">
    <property type="entry name" value="Actin-crosslinking"/>
</dbReference>
<keyword evidence="2" id="KW-0472">Membrane</keyword>
<evidence type="ECO:0000256" key="1">
    <source>
        <dbReference type="SAM" id="MobiDB-lite"/>
    </source>
</evidence>
<feature type="transmembrane region" description="Helical" evidence="2">
    <location>
        <begin position="856"/>
        <end position="876"/>
    </location>
</feature>
<reference evidence="6" key="1">
    <citation type="submission" date="2013-06" db="EMBL/GenBank/DDBJ databases">
        <authorList>
            <person name="Zhao Q."/>
        </authorList>
    </citation>
    <scope>NUCLEOTIDE SEQUENCE</scope>
    <source>
        <strain evidence="6">cv. W1943</strain>
    </source>
</reference>
<feature type="transmembrane region" description="Helical" evidence="2">
    <location>
        <begin position="896"/>
        <end position="919"/>
    </location>
</feature>
<dbReference type="Pfam" id="PF22932">
    <property type="entry name" value="Ubiq_DUF_assoc"/>
    <property type="match status" value="2"/>
</dbReference>
<dbReference type="Pfam" id="PF04601">
    <property type="entry name" value="DUF569"/>
    <property type="match status" value="1"/>
</dbReference>
<keyword evidence="2" id="KW-0812">Transmembrane</keyword>
<dbReference type="PANTHER" id="PTHR31205">
    <property type="entry name" value="ACTIN CROSS-LINKING PROTEIN (DUF569)"/>
    <property type="match status" value="1"/>
</dbReference>
<evidence type="ECO:0000313" key="5">
    <source>
        <dbReference type="EnsemblPlants" id="ORUFI08G04380.1"/>
    </source>
</evidence>
<feature type="transmembrane region" description="Helical" evidence="2">
    <location>
        <begin position="822"/>
        <end position="844"/>
    </location>
</feature>
<dbReference type="InterPro" id="IPR054726">
    <property type="entry name" value="Ubiq_DUF569-assoc"/>
</dbReference>
<organism evidence="5 6">
    <name type="scientific">Oryza rufipogon</name>
    <name type="common">Brownbeard rice</name>
    <name type="synonym">Asian wild rice</name>
    <dbReference type="NCBI Taxonomy" id="4529"/>
    <lineage>
        <taxon>Eukaryota</taxon>
        <taxon>Viridiplantae</taxon>
        <taxon>Streptophyta</taxon>
        <taxon>Embryophyta</taxon>
        <taxon>Tracheophyta</taxon>
        <taxon>Spermatophyta</taxon>
        <taxon>Magnoliopsida</taxon>
        <taxon>Liliopsida</taxon>
        <taxon>Poales</taxon>
        <taxon>Poaceae</taxon>
        <taxon>BOP clade</taxon>
        <taxon>Oryzoideae</taxon>
        <taxon>Oryzeae</taxon>
        <taxon>Oryzinae</taxon>
        <taxon>Oryza</taxon>
    </lineage>
</organism>
<dbReference type="Gramene" id="ORUFI08G04380.1">
    <property type="protein sequence ID" value="ORUFI08G04380.1"/>
    <property type="gene ID" value="ORUFI08G04380"/>
</dbReference>
<reference evidence="5" key="2">
    <citation type="submission" date="2015-06" db="UniProtKB">
        <authorList>
            <consortium name="EnsemblPlants"/>
        </authorList>
    </citation>
    <scope>IDENTIFICATION</scope>
</reference>
<keyword evidence="2" id="KW-1133">Transmembrane helix</keyword>
<dbReference type="PANTHER" id="PTHR31205:SF39">
    <property type="entry name" value="OS08G0164400 PROTEIN"/>
    <property type="match status" value="1"/>
</dbReference>
<evidence type="ECO:0000256" key="2">
    <source>
        <dbReference type="SAM" id="Phobius"/>
    </source>
</evidence>
<dbReference type="OMA" id="MFGERIC"/>
<evidence type="ECO:0000259" key="4">
    <source>
        <dbReference type="Pfam" id="PF22932"/>
    </source>
</evidence>
<feature type="domain" description="DUF569" evidence="4">
    <location>
        <begin position="245"/>
        <end position="317"/>
    </location>
</feature>
<sequence>MHHRLASLAVSPSSPRHATPRRATPRHAEKPRSSKPLAAARASPAHHPRRAAMQVFHGAQFVRLRNLWEETYITADEDGRSVYHYDPGRRPSHEAIWAVQLAVAGEPPTQYVLLRGAYGRYLGAPDAVERRWPLSCCCPAPVVGQRDFDQPVVDAIMWRAVRRTGHVVCLHDKSGRYLRGKLMSTLVCGGRPSLTVGDGRLSDDEKELRWEVRPVLPSPGRPELPIATEADLAELFVKICFPPRRREIQFVAPDGDGNIVWDSFQYQGRSVQLLRNELENRVGYAITMCVRAGRHGRLTPLLINLPHSRETLHIVALRRNSEVRIDDKNVAPKFYVATVPTGPPVIDETATCASVLLLATLSNPPPPNSSTASCLSRLPPHATPRHASPPRARRHLLCGGHRRRDRSILFLPARPRDATRRTVSPPRVRLSDQIMESSYHSIHARRPSMEVFQGVEFVALRVWCCNSYLHADENGRSVYHGNLRGGSGGGSLHNAVWAVEEVVAGVPPTRYVLLRGAYGRYLGSPDAPDREREGCCSLEAAQRDRDVLDVGAIMWRAVGCSGPDLARGCVVLLHDKSGRYLRGNQTFLARRPGVSVHSDVDNETSLRWEVVRVTPSQVRPELPIATECNLTKNLVAACFPPLRRQIQFVTAGAGAAGNIDVFTGKSVQLLREKLAGILGYDEFTLCVRAGIHGRLTPLLIDLPRSRETLNSLLFPNLNALLLLASVTSHISGSSSSDRGYAVSGSNGLRLPLITLRPNETAPQSSTPHNAYTLPLTDNGTAATAKADDEIWNKRQIGYVYILSTSLAVLFLARPFLPAGYDGWMLAAFASVWGLGNVCLPCGMFGERICKSLSRHVGHILYMTFSALVIYGIYLLAVHADPTHSASVPALALPSLGLTWEGVFGLIGVLVSFGHLFFWVKCCYTGVDRDREA</sequence>
<accession>A0A0E0QER6</accession>
<feature type="region of interest" description="Disordered" evidence="1">
    <location>
        <begin position="1"/>
        <end position="48"/>
    </location>
</feature>
<feature type="domain" description="DUF569" evidence="3">
    <location>
        <begin position="53"/>
        <end position="180"/>
    </location>
</feature>
<keyword evidence="6" id="KW-1185">Reference proteome</keyword>
<evidence type="ECO:0000313" key="6">
    <source>
        <dbReference type="Proteomes" id="UP000008022"/>
    </source>
</evidence>
<dbReference type="Proteomes" id="UP000008022">
    <property type="component" value="Unassembled WGS sequence"/>
</dbReference>